<organism evidence="2 3">
    <name type="scientific">Patiria miniata</name>
    <name type="common">Bat star</name>
    <name type="synonym">Asterina miniata</name>
    <dbReference type="NCBI Taxonomy" id="46514"/>
    <lineage>
        <taxon>Eukaryota</taxon>
        <taxon>Metazoa</taxon>
        <taxon>Echinodermata</taxon>
        <taxon>Eleutherozoa</taxon>
        <taxon>Asterozoa</taxon>
        <taxon>Asteroidea</taxon>
        <taxon>Valvatacea</taxon>
        <taxon>Valvatida</taxon>
        <taxon>Asterinidae</taxon>
        <taxon>Patiria</taxon>
    </lineage>
</organism>
<feature type="domain" description="Reelin" evidence="1">
    <location>
        <begin position="87"/>
        <end position="184"/>
    </location>
</feature>
<evidence type="ECO:0000259" key="1">
    <source>
        <dbReference type="Pfam" id="PF02014"/>
    </source>
</evidence>
<evidence type="ECO:0000313" key="3">
    <source>
        <dbReference type="Proteomes" id="UP000887568"/>
    </source>
</evidence>
<dbReference type="EnsemblMetazoa" id="XM_038220455.1">
    <property type="protein sequence ID" value="XP_038076383.1"/>
    <property type="gene ID" value="LOC119744508"/>
</dbReference>
<dbReference type="Proteomes" id="UP000887568">
    <property type="component" value="Unplaced"/>
</dbReference>
<dbReference type="OrthoDB" id="10394664at2759"/>
<dbReference type="InterPro" id="IPR002861">
    <property type="entry name" value="Reeler_dom"/>
</dbReference>
<dbReference type="RefSeq" id="XP_038076383.1">
    <property type="nucleotide sequence ID" value="XM_038220455.1"/>
</dbReference>
<dbReference type="AlphaFoldDB" id="A0A914BJC5"/>
<protein>
    <recommendedName>
        <fullName evidence="1">Reelin domain-containing protein</fullName>
    </recommendedName>
</protein>
<keyword evidence="3" id="KW-1185">Reference proteome</keyword>
<sequence>MNENFSDRAEHLIAITRMEAQLNFRRIISGSYYLCLMAALSVLVADNHTEALPAGARRAACRGLPAGLQSDTADEVVGVTAEGQIHTQRFELNSYTPGQHVIVSVLEDSPDKDAHSRPWVRQYALQTIGGVTGQTFGRFKALTDATKLHHCGTLTILRDENQGNNGVAFAWLPPHEGDVQPVTIIVAKV</sequence>
<accession>A0A914BJC5</accession>
<proteinExistence type="predicted"/>
<reference evidence="2" key="1">
    <citation type="submission" date="2022-11" db="UniProtKB">
        <authorList>
            <consortium name="EnsemblMetazoa"/>
        </authorList>
    </citation>
    <scope>IDENTIFICATION</scope>
</reference>
<evidence type="ECO:0000313" key="2">
    <source>
        <dbReference type="EnsemblMetazoa" id="XP_038076383.1"/>
    </source>
</evidence>
<dbReference type="OMA" id="VADNHTE"/>
<name>A0A914BJC5_PATMI</name>
<dbReference type="Pfam" id="PF02014">
    <property type="entry name" value="Reeler"/>
    <property type="match status" value="1"/>
</dbReference>
<dbReference type="GeneID" id="119744508"/>